<evidence type="ECO:0000256" key="1">
    <source>
        <dbReference type="SAM" id="MobiDB-lite"/>
    </source>
</evidence>
<dbReference type="GO" id="GO:0000278">
    <property type="term" value="P:mitotic cell cycle"/>
    <property type="evidence" value="ECO:0007669"/>
    <property type="project" value="TreeGrafter"/>
</dbReference>
<feature type="domain" description="Myb-like" evidence="2">
    <location>
        <begin position="56"/>
        <end position="106"/>
    </location>
</feature>
<dbReference type="PROSITE" id="PS51294">
    <property type="entry name" value="HTH_MYB"/>
    <property type="match status" value="2"/>
</dbReference>
<dbReference type="SUPFAM" id="SSF46689">
    <property type="entry name" value="Homeodomain-like"/>
    <property type="match status" value="2"/>
</dbReference>
<dbReference type="InterPro" id="IPR017930">
    <property type="entry name" value="Myb_dom"/>
</dbReference>
<dbReference type="GO" id="GO:0000978">
    <property type="term" value="F:RNA polymerase II cis-regulatory region sequence-specific DNA binding"/>
    <property type="evidence" value="ECO:0007669"/>
    <property type="project" value="TreeGrafter"/>
</dbReference>
<reference evidence="4 5" key="1">
    <citation type="submission" date="2016-12" db="EMBL/GenBank/DDBJ databases">
        <title>The genomes of Aspergillus section Nigri reveals drivers in fungal speciation.</title>
        <authorList>
            <consortium name="DOE Joint Genome Institute"/>
            <person name="Vesth T.C."/>
            <person name="Nybo J."/>
            <person name="Theobald S."/>
            <person name="Brandl J."/>
            <person name="Frisvad J.C."/>
            <person name="Nielsen K.F."/>
            <person name="Lyhne E.K."/>
            <person name="Kogle M.E."/>
            <person name="Kuo A."/>
            <person name="Riley R."/>
            <person name="Clum A."/>
            <person name="Nolan M."/>
            <person name="Lipzen A."/>
            <person name="Salamov A."/>
            <person name="Henrissat B."/>
            <person name="Wiebenga A."/>
            <person name="De Vries R.P."/>
            <person name="Grigoriev I.V."/>
            <person name="Mortensen U.H."/>
            <person name="Andersen M.R."/>
            <person name="Baker S.E."/>
        </authorList>
    </citation>
    <scope>NUCLEOTIDE SEQUENCE [LARGE SCALE GENOMIC DNA]</scope>
    <source>
        <strain evidence="4 5">CBS 115572</strain>
    </source>
</reference>
<dbReference type="OrthoDB" id="2143914at2759"/>
<gene>
    <name evidence="4" type="ORF">BO94DRAFT_622366</name>
</gene>
<dbReference type="Pfam" id="PF00249">
    <property type="entry name" value="Myb_DNA-binding"/>
    <property type="match status" value="1"/>
</dbReference>
<feature type="region of interest" description="Disordered" evidence="1">
    <location>
        <begin position="157"/>
        <end position="182"/>
    </location>
</feature>
<feature type="domain" description="Myb-like" evidence="2">
    <location>
        <begin position="107"/>
        <end position="158"/>
    </location>
</feature>
<comment type="caution">
    <text evidence="4">The sequence shown here is derived from an EMBL/GenBank/DDBJ whole genome shotgun (WGS) entry which is preliminary data.</text>
</comment>
<dbReference type="InterPro" id="IPR009057">
    <property type="entry name" value="Homeodomain-like_sf"/>
</dbReference>
<evidence type="ECO:0000259" key="3">
    <source>
        <dbReference type="PROSITE" id="PS51294"/>
    </source>
</evidence>
<dbReference type="STRING" id="1450535.A0A317X6F0"/>
<protein>
    <recommendedName>
        <fullName evidence="6">Myb-like transcription factor</fullName>
    </recommendedName>
</protein>
<dbReference type="Gene3D" id="1.10.10.60">
    <property type="entry name" value="Homeodomain-like"/>
    <property type="match status" value="3"/>
</dbReference>
<dbReference type="PANTHER" id="PTHR45614">
    <property type="entry name" value="MYB PROTEIN-RELATED"/>
    <property type="match status" value="1"/>
</dbReference>
<dbReference type="PANTHER" id="PTHR45614:SF265">
    <property type="entry name" value="MYB-LIKE DOMAIN-CONTAINING PROTEIN-RELATED"/>
    <property type="match status" value="1"/>
</dbReference>
<dbReference type="Pfam" id="PF13921">
    <property type="entry name" value="Myb_DNA-bind_6"/>
    <property type="match status" value="1"/>
</dbReference>
<proteinExistence type="predicted"/>
<evidence type="ECO:0008006" key="6">
    <source>
        <dbReference type="Google" id="ProtNLM"/>
    </source>
</evidence>
<keyword evidence="5" id="KW-1185">Reference proteome</keyword>
<feature type="domain" description="HTH myb-type" evidence="3">
    <location>
        <begin position="56"/>
        <end position="110"/>
    </location>
</feature>
<feature type="compositionally biased region" description="Acidic residues" evidence="1">
    <location>
        <begin position="196"/>
        <end position="212"/>
    </location>
</feature>
<feature type="domain" description="Myb-like" evidence="2">
    <location>
        <begin position="7"/>
        <end position="55"/>
    </location>
</feature>
<dbReference type="GO" id="GO:0000981">
    <property type="term" value="F:DNA-binding transcription factor activity, RNA polymerase II-specific"/>
    <property type="evidence" value="ECO:0007669"/>
    <property type="project" value="TreeGrafter"/>
</dbReference>
<organism evidence="4 5">
    <name type="scientific">Aspergillus sclerotioniger CBS 115572</name>
    <dbReference type="NCBI Taxonomy" id="1450535"/>
    <lineage>
        <taxon>Eukaryota</taxon>
        <taxon>Fungi</taxon>
        <taxon>Dikarya</taxon>
        <taxon>Ascomycota</taxon>
        <taxon>Pezizomycotina</taxon>
        <taxon>Eurotiomycetes</taxon>
        <taxon>Eurotiomycetidae</taxon>
        <taxon>Eurotiales</taxon>
        <taxon>Aspergillaceae</taxon>
        <taxon>Aspergillus</taxon>
        <taxon>Aspergillus subgen. Circumdati</taxon>
    </lineage>
</organism>
<dbReference type="EMBL" id="MSFK01000007">
    <property type="protein sequence ID" value="PWY93212.1"/>
    <property type="molecule type" value="Genomic_DNA"/>
</dbReference>
<dbReference type="SMART" id="SM00717">
    <property type="entry name" value="SANT"/>
    <property type="match status" value="3"/>
</dbReference>
<dbReference type="GO" id="GO:0045944">
    <property type="term" value="P:positive regulation of transcription by RNA polymerase II"/>
    <property type="evidence" value="ECO:0007669"/>
    <property type="project" value="TreeGrafter"/>
</dbReference>
<evidence type="ECO:0000313" key="5">
    <source>
        <dbReference type="Proteomes" id="UP000246702"/>
    </source>
</evidence>
<sequence length="396" mass="44467">MPRPPHRWTLEEDRILSKAVHAQLAHGTVKDWTAVASEIPGRTNKDCRKRWHNALAAGRNKGYWTPEEDCLLERGVRLHGETWTEVAAIVSTRTADQCAKRWKQCLDPQLDHSEWTEAESCRLLEAVCAKGRRWKQIQVEYFPARSRNSIKNQFTIVTRRRMKSQNKNDEIAPKDGALGPDSGAIQLKHQAEDEMEIDDDDGGDDDEDEVQEQDNQGGYEKSEEDVSYWEAQGPHSSSAEVVASPSFDLAQITPNIGSPDLMYEPPWDIFTEISQDALYAALRAGPDFDLRGIALGDSDFEICTSMPMIEGLPDPQQDEMMGETNNLPSLHPSGRAEVPISTNQSYQRVESAHYTARSASDASKVVLTIEEPDTMTVNSLLQVAVASNSRFHFERQ</sequence>
<dbReference type="Proteomes" id="UP000246702">
    <property type="component" value="Unassembled WGS sequence"/>
</dbReference>
<name>A0A317X6F0_9EURO</name>
<feature type="region of interest" description="Disordered" evidence="1">
    <location>
        <begin position="196"/>
        <end position="240"/>
    </location>
</feature>
<dbReference type="CDD" id="cd00167">
    <property type="entry name" value="SANT"/>
    <property type="match status" value="3"/>
</dbReference>
<dbReference type="InterPro" id="IPR001005">
    <property type="entry name" value="SANT/Myb"/>
</dbReference>
<dbReference type="RefSeq" id="XP_025469973.1">
    <property type="nucleotide sequence ID" value="XM_025617076.1"/>
</dbReference>
<accession>A0A317X6F0</accession>
<evidence type="ECO:0000313" key="4">
    <source>
        <dbReference type="EMBL" id="PWY93212.1"/>
    </source>
</evidence>
<dbReference type="GeneID" id="37119219"/>
<dbReference type="AlphaFoldDB" id="A0A317X6F0"/>
<feature type="domain" description="HTH myb-type" evidence="3">
    <location>
        <begin position="1"/>
        <end position="55"/>
    </location>
</feature>
<dbReference type="InterPro" id="IPR050560">
    <property type="entry name" value="MYB_TF"/>
</dbReference>
<dbReference type="PROSITE" id="PS50090">
    <property type="entry name" value="MYB_LIKE"/>
    <property type="match status" value="3"/>
</dbReference>
<dbReference type="GO" id="GO:0005634">
    <property type="term" value="C:nucleus"/>
    <property type="evidence" value="ECO:0007669"/>
    <property type="project" value="TreeGrafter"/>
</dbReference>
<evidence type="ECO:0000259" key="2">
    <source>
        <dbReference type="PROSITE" id="PS50090"/>
    </source>
</evidence>